<protein>
    <recommendedName>
        <fullName evidence="5">Actin-related protein 2/3 complex subunit 5</fullName>
    </recommendedName>
</protein>
<reference evidence="7 8" key="1">
    <citation type="submission" date="2024-03" db="EMBL/GenBank/DDBJ databases">
        <title>The genome assembly and annotation of the cricket Gryllus longicercus Weissman &amp; Gray.</title>
        <authorList>
            <person name="Szrajer S."/>
            <person name="Gray D."/>
            <person name="Ylla G."/>
        </authorList>
    </citation>
    <scope>NUCLEOTIDE SEQUENCE [LARGE SCALE GENOMIC DNA]</scope>
    <source>
        <strain evidence="7">DAG 2021-001</strain>
        <tissue evidence="7">Whole body minus gut</tissue>
    </source>
</reference>
<accession>A0AAN9VSQ4</accession>
<dbReference type="GO" id="GO:0005885">
    <property type="term" value="C:Arp2/3 protein complex"/>
    <property type="evidence" value="ECO:0007669"/>
    <property type="project" value="InterPro"/>
</dbReference>
<proteinExistence type="inferred from homology"/>
<name>A0AAN9VSQ4_9ORTH</name>
<dbReference type="PANTHER" id="PTHR12644">
    <property type="entry name" value="ARP2/3 COMPLEX 16 KD SUBUNIT P16-ARC"/>
    <property type="match status" value="1"/>
</dbReference>
<evidence type="ECO:0000256" key="6">
    <source>
        <dbReference type="SAM" id="MobiDB-lite"/>
    </source>
</evidence>
<dbReference type="AlphaFoldDB" id="A0AAN9VSQ4"/>
<dbReference type="InterPro" id="IPR036743">
    <property type="entry name" value="ARPC5_sf"/>
</dbReference>
<evidence type="ECO:0000313" key="7">
    <source>
        <dbReference type="EMBL" id="KAK7863454.1"/>
    </source>
</evidence>
<dbReference type="Gene3D" id="1.25.40.190">
    <property type="entry name" value="Actin-related protein 2/3 complex subunit 5"/>
    <property type="match status" value="1"/>
</dbReference>
<dbReference type="GO" id="GO:0030833">
    <property type="term" value="P:regulation of actin filament polymerization"/>
    <property type="evidence" value="ECO:0007669"/>
    <property type="project" value="InterPro"/>
</dbReference>
<keyword evidence="4 5" id="KW-0206">Cytoskeleton</keyword>
<dbReference type="InterPro" id="IPR006789">
    <property type="entry name" value="ARPC5"/>
</dbReference>
<evidence type="ECO:0000313" key="8">
    <source>
        <dbReference type="Proteomes" id="UP001378592"/>
    </source>
</evidence>
<dbReference type="PIRSF" id="PIRSF039096">
    <property type="entry name" value="p16-ARC"/>
    <property type="match status" value="1"/>
</dbReference>
<feature type="compositionally biased region" description="Basic and acidic residues" evidence="6">
    <location>
        <begin position="11"/>
        <end position="26"/>
    </location>
</feature>
<gene>
    <name evidence="7" type="ORF">R5R35_010494</name>
</gene>
<sequence>MAKNTSSSAFRKIDVDQYNEDNYREEEQAELQSPPIGPDEAEVTALMNQGRHVDALKTVLRNAPLGSKNQLVKDNALNLTLRVLLAIKSSQIEEVVAALDKDLIDVLMKYVYRGFETPSEGSSGHLLLWHEKAYAVGGVGSIMRVLSDTKRA</sequence>
<dbReference type="Pfam" id="PF04699">
    <property type="entry name" value="P16-Arc"/>
    <property type="match status" value="1"/>
</dbReference>
<dbReference type="EMBL" id="JAZDUA010000229">
    <property type="protein sequence ID" value="KAK7863454.1"/>
    <property type="molecule type" value="Genomic_DNA"/>
</dbReference>
<evidence type="ECO:0000256" key="2">
    <source>
        <dbReference type="ARBA" id="ARBA00006084"/>
    </source>
</evidence>
<evidence type="ECO:0000256" key="3">
    <source>
        <dbReference type="ARBA" id="ARBA00022490"/>
    </source>
</evidence>
<comment type="caution">
    <text evidence="7">The sequence shown here is derived from an EMBL/GenBank/DDBJ whole genome shotgun (WGS) entry which is preliminary data.</text>
</comment>
<evidence type="ECO:0000256" key="5">
    <source>
        <dbReference type="RuleBase" id="RU004301"/>
    </source>
</evidence>
<organism evidence="7 8">
    <name type="scientific">Gryllus longicercus</name>
    <dbReference type="NCBI Taxonomy" id="2509291"/>
    <lineage>
        <taxon>Eukaryota</taxon>
        <taxon>Metazoa</taxon>
        <taxon>Ecdysozoa</taxon>
        <taxon>Arthropoda</taxon>
        <taxon>Hexapoda</taxon>
        <taxon>Insecta</taxon>
        <taxon>Pterygota</taxon>
        <taxon>Neoptera</taxon>
        <taxon>Polyneoptera</taxon>
        <taxon>Orthoptera</taxon>
        <taxon>Ensifera</taxon>
        <taxon>Gryllidea</taxon>
        <taxon>Grylloidea</taxon>
        <taxon>Gryllidae</taxon>
        <taxon>Gryllinae</taxon>
        <taxon>Gryllus</taxon>
    </lineage>
</organism>
<comment type="similarity">
    <text evidence="2 5">Belongs to the ARPC5 family.</text>
</comment>
<dbReference type="FunFam" id="1.25.40.190:FF:000004">
    <property type="entry name" value="Actin-related protein 2/3 complex subunit 5"/>
    <property type="match status" value="1"/>
</dbReference>
<comment type="function">
    <text evidence="5">Functions as component of the Arp2/3 complex which is involved in regulation of actin polymerization and together with an activating nucleation-promoting factor (NPF) mediates the formation of branched actin networks. Arp2/3 complex plays a critical role in the control of cell morphogenesis via the modulation of cell polarity development.</text>
</comment>
<dbReference type="GO" id="GO:0034314">
    <property type="term" value="P:Arp2/3 complex-mediated actin nucleation"/>
    <property type="evidence" value="ECO:0007669"/>
    <property type="project" value="InterPro"/>
</dbReference>
<evidence type="ECO:0000256" key="4">
    <source>
        <dbReference type="ARBA" id="ARBA00023212"/>
    </source>
</evidence>
<keyword evidence="3" id="KW-0963">Cytoplasm</keyword>
<dbReference type="SUPFAM" id="SSF69103">
    <property type="entry name" value="Arp2/3 complex 16 kDa subunit ARPC5"/>
    <property type="match status" value="1"/>
</dbReference>
<comment type="subcellular location">
    <subcellularLocation>
        <location evidence="1">Cytoplasm</location>
        <location evidence="1">Cytoskeleton</location>
    </subcellularLocation>
</comment>
<evidence type="ECO:0000256" key="1">
    <source>
        <dbReference type="ARBA" id="ARBA00004245"/>
    </source>
</evidence>
<dbReference type="Proteomes" id="UP001378592">
    <property type="component" value="Unassembled WGS sequence"/>
</dbReference>
<keyword evidence="8" id="KW-1185">Reference proteome</keyword>
<feature type="region of interest" description="Disordered" evidence="6">
    <location>
        <begin position="1"/>
        <end position="36"/>
    </location>
</feature>